<sequence length="265" mass="28358">MFTPQFVQPNLQSVGDSTFPVTSVSISPAISIRRYRTQPQQVLSILGDESALAPVVASTEIEPGVYEGGFTCWQGSEALCRYLTTLPIAGKRVIELGCGHALPGIQCSLMGASKLVFQDFNEEVLRLATIPNLALNARPGQSTASLFDDALFIASSWADLPAFLQANADVPHLSQYDYILAAEVVYRESNFESLAQSIISLLSVSPDGQALVSGRVTYFGVGGGTDAFSAFISSKVGGNGEKVLCEEVSVSENLDENILKITLQR</sequence>
<proteinExistence type="inferred from homology"/>
<evidence type="ECO:0000256" key="1">
    <source>
        <dbReference type="ARBA" id="ARBA00004123"/>
    </source>
</evidence>
<evidence type="ECO:0000256" key="6">
    <source>
        <dbReference type="ARBA" id="ARBA00022679"/>
    </source>
</evidence>
<evidence type="ECO:0000313" key="11">
    <source>
        <dbReference type="Proteomes" id="UP001281761"/>
    </source>
</evidence>
<dbReference type="InterPro" id="IPR019410">
    <property type="entry name" value="Methyltransf_16"/>
</dbReference>
<dbReference type="InterPro" id="IPR029063">
    <property type="entry name" value="SAM-dependent_MTases_sf"/>
</dbReference>
<name>A0ABQ9XD39_9EUKA</name>
<keyword evidence="11" id="KW-1185">Reference proteome</keyword>
<evidence type="ECO:0000256" key="5">
    <source>
        <dbReference type="ARBA" id="ARBA00022603"/>
    </source>
</evidence>
<evidence type="ECO:0000256" key="2">
    <source>
        <dbReference type="ARBA" id="ARBA00004496"/>
    </source>
</evidence>
<dbReference type="GO" id="GO:0018064">
    <property type="term" value="F:protein-L-histidine N-tele-methyltransferase activity"/>
    <property type="evidence" value="ECO:0007669"/>
    <property type="project" value="UniProtKB-EC"/>
</dbReference>
<keyword evidence="7" id="KW-0949">S-adenosyl-L-methionine</keyword>
<evidence type="ECO:0000256" key="9">
    <source>
        <dbReference type="ARBA" id="ARBA00038126"/>
    </source>
</evidence>
<dbReference type="PANTHER" id="PTHR14614:SF39">
    <property type="entry name" value="HISTIDINE PROTEIN METHYLTRANSFERASE 1 HOMOLOG"/>
    <property type="match status" value="1"/>
</dbReference>
<protein>
    <recommendedName>
        <fullName evidence="3">protein-histidine N-methyltransferase</fullName>
        <ecNumber evidence="3">2.1.1.85</ecNumber>
    </recommendedName>
</protein>
<dbReference type="SUPFAM" id="SSF53335">
    <property type="entry name" value="S-adenosyl-L-methionine-dependent methyltransferases"/>
    <property type="match status" value="1"/>
</dbReference>
<keyword evidence="4" id="KW-0963">Cytoplasm</keyword>
<dbReference type="EC" id="2.1.1.85" evidence="3"/>
<accession>A0ABQ9XD39</accession>
<reference evidence="10 11" key="1">
    <citation type="journal article" date="2022" name="bioRxiv">
        <title>Genomics of Preaxostyla Flagellates Illuminates Evolutionary Transitions and the Path Towards Mitochondrial Loss.</title>
        <authorList>
            <person name="Novak L.V.F."/>
            <person name="Treitli S.C."/>
            <person name="Pyrih J."/>
            <person name="Halakuc P."/>
            <person name="Pipaliya S.V."/>
            <person name="Vacek V."/>
            <person name="Brzon O."/>
            <person name="Soukal P."/>
            <person name="Eme L."/>
            <person name="Dacks J.B."/>
            <person name="Karnkowska A."/>
            <person name="Elias M."/>
            <person name="Hampl V."/>
        </authorList>
    </citation>
    <scope>NUCLEOTIDE SEQUENCE [LARGE SCALE GENOMIC DNA]</scope>
    <source>
        <strain evidence="10">NAU3</strain>
        <tissue evidence="10">Gut</tissue>
    </source>
</reference>
<keyword evidence="8" id="KW-0539">Nucleus</keyword>
<dbReference type="EMBL" id="JARBJD010000153">
    <property type="protein sequence ID" value="KAK2949609.1"/>
    <property type="molecule type" value="Genomic_DNA"/>
</dbReference>
<dbReference type="Gene3D" id="3.40.50.150">
    <property type="entry name" value="Vaccinia Virus protein VP39"/>
    <property type="match status" value="1"/>
</dbReference>
<evidence type="ECO:0000313" key="10">
    <source>
        <dbReference type="EMBL" id="KAK2949609.1"/>
    </source>
</evidence>
<dbReference type="GO" id="GO:0032259">
    <property type="term" value="P:methylation"/>
    <property type="evidence" value="ECO:0007669"/>
    <property type="project" value="UniProtKB-KW"/>
</dbReference>
<comment type="subcellular location">
    <subcellularLocation>
        <location evidence="2">Cytoplasm</location>
    </subcellularLocation>
    <subcellularLocation>
        <location evidence="1">Nucleus</location>
    </subcellularLocation>
</comment>
<gene>
    <name evidence="10" type="ORF">BLNAU_15469</name>
</gene>
<comment type="caution">
    <text evidence="10">The sequence shown here is derived from an EMBL/GenBank/DDBJ whole genome shotgun (WGS) entry which is preliminary data.</text>
</comment>
<organism evidence="10 11">
    <name type="scientific">Blattamonas nauphoetae</name>
    <dbReference type="NCBI Taxonomy" id="2049346"/>
    <lineage>
        <taxon>Eukaryota</taxon>
        <taxon>Metamonada</taxon>
        <taxon>Preaxostyla</taxon>
        <taxon>Oxymonadida</taxon>
        <taxon>Blattamonas</taxon>
    </lineage>
</organism>
<evidence type="ECO:0000256" key="8">
    <source>
        <dbReference type="ARBA" id="ARBA00023242"/>
    </source>
</evidence>
<dbReference type="Proteomes" id="UP001281761">
    <property type="component" value="Unassembled WGS sequence"/>
</dbReference>
<evidence type="ECO:0000256" key="3">
    <source>
        <dbReference type="ARBA" id="ARBA00012533"/>
    </source>
</evidence>
<comment type="similarity">
    <text evidence="9">Belongs to the methyltransferase superfamily. METTL18 family.</text>
</comment>
<keyword evidence="6 10" id="KW-0808">Transferase</keyword>
<evidence type="ECO:0000256" key="7">
    <source>
        <dbReference type="ARBA" id="ARBA00022691"/>
    </source>
</evidence>
<dbReference type="Pfam" id="PF10294">
    <property type="entry name" value="Methyltransf_16"/>
    <property type="match status" value="1"/>
</dbReference>
<evidence type="ECO:0000256" key="4">
    <source>
        <dbReference type="ARBA" id="ARBA00022490"/>
    </source>
</evidence>
<dbReference type="PANTHER" id="PTHR14614">
    <property type="entry name" value="HEPATOCELLULAR CARCINOMA-ASSOCIATED ANTIGEN"/>
    <property type="match status" value="1"/>
</dbReference>
<keyword evidence="5 10" id="KW-0489">Methyltransferase</keyword>